<protein>
    <submittedName>
        <fullName evidence="1">Putative minor structural protein</fullName>
    </submittedName>
</protein>
<proteinExistence type="predicted"/>
<reference evidence="1 2" key="1">
    <citation type="journal article" date="2017" name="Arch. Virol.">
        <title>Genomic characterization of a novel calicivirus, FHMCV-2012, from baitfish in the USA.</title>
        <authorList>
            <person name="Mor S.K."/>
            <person name="Phelps N.B.D."/>
            <person name="Ng T.F.F."/>
            <person name="Subramaniam K."/>
            <person name="Primus A."/>
            <person name="Armien A.G."/>
            <person name="McCann R."/>
            <person name="Puzach C."/>
            <person name="Waltzek T.B."/>
            <person name="Goyal S.M."/>
        </authorList>
    </citation>
    <scope>NUCLEOTIDE SEQUENCE [LARGE SCALE GENOMIC DNA]</scope>
    <source>
        <strain evidence="1">FHMCV/USA/MN/2012</strain>
    </source>
</reference>
<dbReference type="RefSeq" id="YP_009417303.1">
    <property type="nucleotide sequence ID" value="NC_035675.1"/>
</dbReference>
<dbReference type="KEGG" id="vg:33905890"/>
<organism evidence="1 2">
    <name type="scientific">Fathead minnow calicivirus</name>
    <dbReference type="NCBI Taxonomy" id="1949201"/>
    <lineage>
        <taxon>Viruses</taxon>
        <taxon>Riboviria</taxon>
        <taxon>Orthornavirae</taxon>
        <taxon>Pisuviricota</taxon>
        <taxon>Pisoniviricetes</taxon>
        <taxon>Picornavirales</taxon>
        <taxon>Caliciviridae</taxon>
        <taxon>Minovirus</taxon>
        <taxon>Minovirus pimephalis</taxon>
        <taxon>Minovirus A</taxon>
    </lineage>
</organism>
<name>A0A240F7S1_9CALI</name>
<sequence>MAAALAGALGGSLIGSISTLGAAGIDASNRLQIQRSDQAFQTQLLDRRAAALGEQGIPESAAYLSGGGLGPGSLGSVTMAPFGTRVASSGYIGPWLPMSAASVRRGQGVAGLAAPRR</sequence>
<dbReference type="EMBL" id="KX371097">
    <property type="protein sequence ID" value="AQM56928.1"/>
    <property type="molecule type" value="Genomic_RNA"/>
</dbReference>
<evidence type="ECO:0000313" key="2">
    <source>
        <dbReference type="Proteomes" id="UP000217268"/>
    </source>
</evidence>
<keyword evidence="2" id="KW-1185">Reference proteome</keyword>
<evidence type="ECO:0000313" key="1">
    <source>
        <dbReference type="EMBL" id="AQM56928.1"/>
    </source>
</evidence>
<dbReference type="GeneID" id="33905890"/>
<accession>A0A240F7S1</accession>
<dbReference type="Proteomes" id="UP000217268">
    <property type="component" value="Segment"/>
</dbReference>